<dbReference type="AlphaFoldDB" id="A0A0G4E9B2"/>
<keyword evidence="3" id="KW-1185">Reference proteome</keyword>
<sequence length="91" mass="9552">MCELAESGQYRLASLLRAAAQLHLGRRAASFVPRNRQIGVTTCGALRQSLVCGRQGAGSAQVREGTPATAALSPGSNMQTDEVDRAAHTDN</sequence>
<dbReference type="Proteomes" id="UP000041254">
    <property type="component" value="Unassembled WGS sequence"/>
</dbReference>
<feature type="region of interest" description="Disordered" evidence="1">
    <location>
        <begin position="58"/>
        <end position="91"/>
    </location>
</feature>
<evidence type="ECO:0000256" key="1">
    <source>
        <dbReference type="SAM" id="MobiDB-lite"/>
    </source>
</evidence>
<dbReference type="EMBL" id="CDMY01000033">
    <property type="protein sequence ID" value="CEL91953.1"/>
    <property type="molecule type" value="Genomic_DNA"/>
</dbReference>
<proteinExistence type="predicted"/>
<feature type="compositionally biased region" description="Basic and acidic residues" evidence="1">
    <location>
        <begin position="82"/>
        <end position="91"/>
    </location>
</feature>
<accession>A0A0G4E9B2</accession>
<dbReference type="VEuPathDB" id="CryptoDB:Vbra_6707"/>
<evidence type="ECO:0000313" key="3">
    <source>
        <dbReference type="Proteomes" id="UP000041254"/>
    </source>
</evidence>
<name>A0A0G4E9B2_VITBC</name>
<gene>
    <name evidence="2" type="ORF">Vbra_6707</name>
</gene>
<evidence type="ECO:0000313" key="2">
    <source>
        <dbReference type="EMBL" id="CEL91953.1"/>
    </source>
</evidence>
<protein>
    <submittedName>
        <fullName evidence="2">Uncharacterized protein</fullName>
    </submittedName>
</protein>
<dbReference type="InParanoid" id="A0A0G4E9B2"/>
<reference evidence="2 3" key="1">
    <citation type="submission" date="2014-11" db="EMBL/GenBank/DDBJ databases">
        <authorList>
            <person name="Zhu J."/>
            <person name="Qi W."/>
            <person name="Song R."/>
        </authorList>
    </citation>
    <scope>NUCLEOTIDE SEQUENCE [LARGE SCALE GENOMIC DNA]</scope>
</reference>
<organism evidence="2 3">
    <name type="scientific">Vitrella brassicaformis (strain CCMP3155)</name>
    <dbReference type="NCBI Taxonomy" id="1169540"/>
    <lineage>
        <taxon>Eukaryota</taxon>
        <taxon>Sar</taxon>
        <taxon>Alveolata</taxon>
        <taxon>Colpodellida</taxon>
        <taxon>Vitrellaceae</taxon>
        <taxon>Vitrella</taxon>
    </lineage>
</organism>